<accession>W7KKR8</accession>
<dbReference type="AlphaFoldDB" id="W7KKR8"/>
<name>W7KKR8_PLAFO</name>
<dbReference type="EMBL" id="KE123756">
    <property type="protein sequence ID" value="EWC90162.1"/>
    <property type="molecule type" value="Genomic_DNA"/>
</dbReference>
<dbReference type="SMR" id="W7KKR8"/>
<gene>
    <name evidence="1" type="ORF">PFNF54_01033</name>
</gene>
<evidence type="ECO:0000313" key="2">
    <source>
        <dbReference type="Proteomes" id="UP000030673"/>
    </source>
</evidence>
<reference evidence="1 2" key="1">
    <citation type="submission" date="2013-02" db="EMBL/GenBank/DDBJ databases">
        <title>The Genome Sequence of Plasmodium falciparum NF54.</title>
        <authorList>
            <consortium name="The Broad Institute Genome Sequencing Platform"/>
            <consortium name="The Broad Institute Genome Sequencing Center for Infectious Disease"/>
            <person name="Neafsey D."/>
            <person name="Cheeseman I."/>
            <person name="Volkman S."/>
            <person name="Adams J."/>
            <person name="Walker B."/>
            <person name="Young S.K."/>
            <person name="Zeng Q."/>
            <person name="Gargeya S."/>
            <person name="Fitzgerald M."/>
            <person name="Haas B."/>
            <person name="Abouelleil A."/>
            <person name="Alvarado L."/>
            <person name="Arachchi H.M."/>
            <person name="Berlin A.M."/>
            <person name="Chapman S.B."/>
            <person name="Dewar J."/>
            <person name="Goldberg J."/>
            <person name="Griggs A."/>
            <person name="Gujja S."/>
            <person name="Hansen M."/>
            <person name="Howarth C."/>
            <person name="Imamovic A."/>
            <person name="Larimer J."/>
            <person name="McCowan C."/>
            <person name="Murphy C."/>
            <person name="Neiman D."/>
            <person name="Pearson M."/>
            <person name="Priest M."/>
            <person name="Roberts A."/>
            <person name="Saif S."/>
            <person name="Shea T."/>
            <person name="Sisk P."/>
            <person name="Sykes S."/>
            <person name="Wortman J."/>
            <person name="Nusbaum C."/>
            <person name="Birren B."/>
        </authorList>
    </citation>
    <scope>NUCLEOTIDE SEQUENCE [LARGE SCALE GENOMIC DNA]</scope>
    <source>
        <strain evidence="1 2">NF54</strain>
    </source>
</reference>
<keyword evidence="2" id="KW-1185">Reference proteome</keyword>
<sequence length="264" mass="31910">MKNYNMDNMKNYNMDNMKNFNNEYVKNFNNEYVKNYNNEYVKNYNNEYVKNYNNEYVKNYHHNNIKNHINCSNNSYANNSKTYKKNTQQKKNLQSSNDLCNVVSYNDHSPQNIAHKKNNLQEKISNVYNKRNDDSSMNNNTFCYKQGYVPDDTMKTHNETKNNDKMDEMDNLTTNEREHLNKIYSNQEDNQNKKDDIYHTHKRNDESNIYENQRNFNKNNFKYVIGQNLHRDDNNILVCNKSKTDRENNVRININEKNEEKNVD</sequence>
<evidence type="ECO:0000313" key="1">
    <source>
        <dbReference type="EMBL" id="EWC90162.1"/>
    </source>
</evidence>
<feature type="non-terminal residue" evidence="1">
    <location>
        <position position="264"/>
    </location>
</feature>
<dbReference type="Proteomes" id="UP000030673">
    <property type="component" value="Unassembled WGS sequence"/>
</dbReference>
<protein>
    <submittedName>
        <fullName evidence="1">Uncharacterized protein</fullName>
    </submittedName>
</protein>
<organism evidence="1 2">
    <name type="scientific">Plasmodium falciparum (isolate NF54)</name>
    <dbReference type="NCBI Taxonomy" id="5843"/>
    <lineage>
        <taxon>Eukaryota</taxon>
        <taxon>Sar</taxon>
        <taxon>Alveolata</taxon>
        <taxon>Apicomplexa</taxon>
        <taxon>Aconoidasida</taxon>
        <taxon>Haemosporida</taxon>
        <taxon>Plasmodiidae</taxon>
        <taxon>Plasmodium</taxon>
        <taxon>Plasmodium (Laverania)</taxon>
    </lineage>
</organism>
<proteinExistence type="predicted"/>